<dbReference type="EMBL" id="JABSTQ010009601">
    <property type="protein sequence ID" value="KAG0427673.1"/>
    <property type="molecule type" value="Genomic_DNA"/>
</dbReference>
<protein>
    <submittedName>
        <fullName evidence="1">Uncharacterized protein</fullName>
    </submittedName>
</protein>
<evidence type="ECO:0000313" key="1">
    <source>
        <dbReference type="EMBL" id="KAG0427673.1"/>
    </source>
</evidence>
<evidence type="ECO:0000313" key="2">
    <source>
        <dbReference type="Proteomes" id="UP000805193"/>
    </source>
</evidence>
<accession>A0AC60Q1X8</accession>
<proteinExistence type="predicted"/>
<dbReference type="Proteomes" id="UP000805193">
    <property type="component" value="Unassembled WGS sequence"/>
</dbReference>
<keyword evidence="2" id="KW-1185">Reference proteome</keyword>
<reference evidence="1 2" key="1">
    <citation type="journal article" date="2020" name="Cell">
        <title>Large-Scale Comparative Analyses of Tick Genomes Elucidate Their Genetic Diversity and Vector Capacities.</title>
        <authorList>
            <consortium name="Tick Genome and Microbiome Consortium (TIGMIC)"/>
            <person name="Jia N."/>
            <person name="Wang J."/>
            <person name="Shi W."/>
            <person name="Du L."/>
            <person name="Sun Y."/>
            <person name="Zhan W."/>
            <person name="Jiang J.F."/>
            <person name="Wang Q."/>
            <person name="Zhang B."/>
            <person name="Ji P."/>
            <person name="Bell-Sakyi L."/>
            <person name="Cui X.M."/>
            <person name="Yuan T.T."/>
            <person name="Jiang B.G."/>
            <person name="Yang W.F."/>
            <person name="Lam T.T."/>
            <person name="Chang Q.C."/>
            <person name="Ding S.J."/>
            <person name="Wang X.J."/>
            <person name="Zhu J.G."/>
            <person name="Ruan X.D."/>
            <person name="Zhao L."/>
            <person name="Wei J.T."/>
            <person name="Ye R.Z."/>
            <person name="Que T.C."/>
            <person name="Du C.H."/>
            <person name="Zhou Y.H."/>
            <person name="Cheng J.X."/>
            <person name="Dai P.F."/>
            <person name="Guo W.B."/>
            <person name="Han X.H."/>
            <person name="Huang E.J."/>
            <person name="Li L.F."/>
            <person name="Wei W."/>
            <person name="Gao Y.C."/>
            <person name="Liu J.Z."/>
            <person name="Shao H.Z."/>
            <person name="Wang X."/>
            <person name="Wang C.C."/>
            <person name="Yang T.C."/>
            <person name="Huo Q.B."/>
            <person name="Li W."/>
            <person name="Chen H.Y."/>
            <person name="Chen S.E."/>
            <person name="Zhou L.G."/>
            <person name="Ni X.B."/>
            <person name="Tian J.H."/>
            <person name="Sheng Y."/>
            <person name="Liu T."/>
            <person name="Pan Y.S."/>
            <person name="Xia L.Y."/>
            <person name="Li J."/>
            <person name="Zhao F."/>
            <person name="Cao W.C."/>
        </authorList>
    </citation>
    <scope>NUCLEOTIDE SEQUENCE [LARGE SCALE GENOMIC DNA]</scope>
    <source>
        <strain evidence="1">Iper-2018</strain>
    </source>
</reference>
<comment type="caution">
    <text evidence="1">The sequence shown here is derived from an EMBL/GenBank/DDBJ whole genome shotgun (WGS) entry which is preliminary data.</text>
</comment>
<organism evidence="1 2">
    <name type="scientific">Ixodes persulcatus</name>
    <name type="common">Taiga tick</name>
    <dbReference type="NCBI Taxonomy" id="34615"/>
    <lineage>
        <taxon>Eukaryota</taxon>
        <taxon>Metazoa</taxon>
        <taxon>Ecdysozoa</taxon>
        <taxon>Arthropoda</taxon>
        <taxon>Chelicerata</taxon>
        <taxon>Arachnida</taxon>
        <taxon>Acari</taxon>
        <taxon>Parasitiformes</taxon>
        <taxon>Ixodida</taxon>
        <taxon>Ixodoidea</taxon>
        <taxon>Ixodidae</taxon>
        <taxon>Ixodinae</taxon>
        <taxon>Ixodes</taxon>
    </lineage>
</organism>
<gene>
    <name evidence="1" type="ORF">HPB47_025286</name>
</gene>
<name>A0AC60Q1X8_IXOPE</name>
<sequence length="564" mass="63591">MQKLRRSALAIGPNLPHPRTGEHCRDAIRILEAPPNPTGHNTTPTRSAKIDDLARKISVQEPDEVSLENTGIEKATLASTSMVKSPHIATPNLRAKRSAPSLPPKRPDTNPDFAFYRGTANPTWDNMEENLGSDHNIIAISISLTTTENHKPRPTAITDWHKSRQEPSPTLNLDNPDEWAQEILAQTEKHTTYINTTPDIPYQKHEHPTPAYGGQRTADGHGQPLRSFAPKTQGDLLSGKHNKTQPEPSNPTLPPQEMDSPFTPMELRRALASIKRSTTPGKDLLTYKRRKLRAKAHEKRIRYLHETDHDTYFADASHQVTHGKIAFVNTRTKIHYSETFTEPPTIDDLEEHAIAKAMELAAQQPNTNPTIIFTDSQRALRNYTDNTLHFMTDNLVREIHVRYPDTKFRLIWTPGHQGVEGNETAHRLSRENSPGPVTSWPAIYSVGATRNAHRALRKSRLKKQREERTIYPQPPKTMSRQQSSLVRKAQTNSLPSHQIYKRPDSPTYPKCGEYIFHPSHLLEWLAPPTGTDIPTALEALINHSGPLAESICETWAGRAVRTRT</sequence>